<proteinExistence type="predicted"/>
<keyword evidence="2" id="KW-1185">Reference proteome</keyword>
<name>A0ACC0XYA8_9ROSI</name>
<organism evidence="1 2">
    <name type="scientific">Pistacia integerrima</name>
    <dbReference type="NCBI Taxonomy" id="434235"/>
    <lineage>
        <taxon>Eukaryota</taxon>
        <taxon>Viridiplantae</taxon>
        <taxon>Streptophyta</taxon>
        <taxon>Embryophyta</taxon>
        <taxon>Tracheophyta</taxon>
        <taxon>Spermatophyta</taxon>
        <taxon>Magnoliopsida</taxon>
        <taxon>eudicotyledons</taxon>
        <taxon>Gunneridae</taxon>
        <taxon>Pentapetalae</taxon>
        <taxon>rosids</taxon>
        <taxon>malvids</taxon>
        <taxon>Sapindales</taxon>
        <taxon>Anacardiaceae</taxon>
        <taxon>Pistacia</taxon>
    </lineage>
</organism>
<evidence type="ECO:0000313" key="1">
    <source>
        <dbReference type="EMBL" id="KAJ0025854.1"/>
    </source>
</evidence>
<dbReference type="EMBL" id="CM047745">
    <property type="protein sequence ID" value="KAJ0025854.1"/>
    <property type="molecule type" value="Genomic_DNA"/>
</dbReference>
<sequence length="43" mass="5113">MEYILQFDTLARERVKLLPLRGVKFKRQNPSLIPISVFNPRVE</sequence>
<protein>
    <submittedName>
        <fullName evidence="1">Uncharacterized protein</fullName>
    </submittedName>
</protein>
<gene>
    <name evidence="1" type="ORF">Pint_06991</name>
</gene>
<dbReference type="Proteomes" id="UP001163603">
    <property type="component" value="Chromosome 10"/>
</dbReference>
<reference evidence="2" key="1">
    <citation type="journal article" date="2023" name="G3 (Bethesda)">
        <title>Genome assembly and association tests identify interacting loci associated with vigor, precocity, and sex in interspecific pistachio rootstocks.</title>
        <authorList>
            <person name="Palmer W."/>
            <person name="Jacygrad E."/>
            <person name="Sagayaradj S."/>
            <person name="Cavanaugh K."/>
            <person name="Han R."/>
            <person name="Bertier L."/>
            <person name="Beede B."/>
            <person name="Kafkas S."/>
            <person name="Golino D."/>
            <person name="Preece J."/>
            <person name="Michelmore R."/>
        </authorList>
    </citation>
    <scope>NUCLEOTIDE SEQUENCE [LARGE SCALE GENOMIC DNA]</scope>
</reference>
<evidence type="ECO:0000313" key="2">
    <source>
        <dbReference type="Proteomes" id="UP001163603"/>
    </source>
</evidence>
<comment type="caution">
    <text evidence="1">The sequence shown here is derived from an EMBL/GenBank/DDBJ whole genome shotgun (WGS) entry which is preliminary data.</text>
</comment>
<accession>A0ACC0XYA8</accession>